<comment type="caution">
    <text evidence="2">The sequence shown here is derived from an EMBL/GenBank/DDBJ whole genome shotgun (WGS) entry which is preliminary data.</text>
</comment>
<dbReference type="EMBL" id="CAXAMN010023583">
    <property type="protein sequence ID" value="CAK9078688.1"/>
    <property type="molecule type" value="Genomic_DNA"/>
</dbReference>
<feature type="region of interest" description="Disordered" evidence="1">
    <location>
        <begin position="1"/>
        <end position="51"/>
    </location>
</feature>
<reference evidence="2 3" key="1">
    <citation type="submission" date="2024-02" db="EMBL/GenBank/DDBJ databases">
        <authorList>
            <person name="Chen Y."/>
            <person name="Shah S."/>
            <person name="Dougan E. K."/>
            <person name="Thang M."/>
            <person name="Chan C."/>
        </authorList>
    </citation>
    <scope>NUCLEOTIDE SEQUENCE [LARGE SCALE GENOMIC DNA]</scope>
</reference>
<sequence>MKGALSTVPHPPPGPRPEVRRPRAGSGDSGSDSELLSPSRSGELSDRSRDVRDVRDVRAEASHVAATLQRVRRLPMISEEDKKPSLEKLVEERDLQRQRRFKFHGHALQWSRQSELMQQFDVDEYAAFFDGDH</sequence>
<evidence type="ECO:0000313" key="2">
    <source>
        <dbReference type="EMBL" id="CAK9078688.1"/>
    </source>
</evidence>
<gene>
    <name evidence="2" type="ORF">CCMP2556_LOCUS38800</name>
</gene>
<dbReference type="Proteomes" id="UP001642484">
    <property type="component" value="Unassembled WGS sequence"/>
</dbReference>
<evidence type="ECO:0000256" key="1">
    <source>
        <dbReference type="SAM" id="MobiDB-lite"/>
    </source>
</evidence>
<name>A0ABP0PRL2_9DINO</name>
<protein>
    <submittedName>
        <fullName evidence="2">Uncharacterized protein</fullName>
    </submittedName>
</protein>
<keyword evidence="3" id="KW-1185">Reference proteome</keyword>
<proteinExistence type="predicted"/>
<feature type="compositionally biased region" description="Low complexity" evidence="1">
    <location>
        <begin position="24"/>
        <end position="42"/>
    </location>
</feature>
<evidence type="ECO:0000313" key="3">
    <source>
        <dbReference type="Proteomes" id="UP001642484"/>
    </source>
</evidence>
<organism evidence="2 3">
    <name type="scientific">Durusdinium trenchii</name>
    <dbReference type="NCBI Taxonomy" id="1381693"/>
    <lineage>
        <taxon>Eukaryota</taxon>
        <taxon>Sar</taxon>
        <taxon>Alveolata</taxon>
        <taxon>Dinophyceae</taxon>
        <taxon>Suessiales</taxon>
        <taxon>Symbiodiniaceae</taxon>
        <taxon>Durusdinium</taxon>
    </lineage>
</organism>
<accession>A0ABP0PRL2</accession>